<gene>
    <name evidence="1" type="ORF">TNCT_622451</name>
</gene>
<name>A0A8X6GTN3_TRICU</name>
<proteinExistence type="predicted"/>
<dbReference type="Proteomes" id="UP000887116">
    <property type="component" value="Unassembled WGS sequence"/>
</dbReference>
<protein>
    <submittedName>
        <fullName evidence="1">Uncharacterized protein</fullName>
    </submittedName>
</protein>
<dbReference type="OrthoDB" id="10573460at2759"/>
<comment type="caution">
    <text evidence="1">The sequence shown here is derived from an EMBL/GenBank/DDBJ whole genome shotgun (WGS) entry which is preliminary data.</text>
</comment>
<accession>A0A8X6GTN3</accession>
<evidence type="ECO:0000313" key="1">
    <source>
        <dbReference type="EMBL" id="GFQ73584.1"/>
    </source>
</evidence>
<reference evidence="1" key="1">
    <citation type="submission" date="2020-07" db="EMBL/GenBank/DDBJ databases">
        <title>Multicomponent nature underlies the extraordinary mechanical properties of spider dragline silk.</title>
        <authorList>
            <person name="Kono N."/>
            <person name="Nakamura H."/>
            <person name="Mori M."/>
            <person name="Yoshida Y."/>
            <person name="Ohtoshi R."/>
            <person name="Malay A.D."/>
            <person name="Moran D.A.P."/>
            <person name="Tomita M."/>
            <person name="Numata K."/>
            <person name="Arakawa K."/>
        </authorList>
    </citation>
    <scope>NUCLEOTIDE SEQUENCE</scope>
</reference>
<dbReference type="EMBL" id="BMAO01011426">
    <property type="protein sequence ID" value="GFQ73584.1"/>
    <property type="molecule type" value="Genomic_DNA"/>
</dbReference>
<sequence>MPLPIGSRDGPCYCGRQATVWGLPLKSNFYLPFFPRRKRNVRLISPTTKTISLTGEMHLQDAADHQGSEGGTSQ</sequence>
<organism evidence="1 2">
    <name type="scientific">Trichonephila clavata</name>
    <name type="common">Joro spider</name>
    <name type="synonym">Nephila clavata</name>
    <dbReference type="NCBI Taxonomy" id="2740835"/>
    <lineage>
        <taxon>Eukaryota</taxon>
        <taxon>Metazoa</taxon>
        <taxon>Ecdysozoa</taxon>
        <taxon>Arthropoda</taxon>
        <taxon>Chelicerata</taxon>
        <taxon>Arachnida</taxon>
        <taxon>Araneae</taxon>
        <taxon>Araneomorphae</taxon>
        <taxon>Entelegynae</taxon>
        <taxon>Araneoidea</taxon>
        <taxon>Nephilidae</taxon>
        <taxon>Trichonephila</taxon>
    </lineage>
</organism>
<evidence type="ECO:0000313" key="2">
    <source>
        <dbReference type="Proteomes" id="UP000887116"/>
    </source>
</evidence>
<dbReference type="AlphaFoldDB" id="A0A8X6GTN3"/>
<keyword evidence="2" id="KW-1185">Reference proteome</keyword>